<dbReference type="AlphaFoldDB" id="A0A2M8GFZ8"/>
<sequence length="72" mass="7735">MIVNPIALLIGIIFAPLAAATAFIITYGEYTHHYSDRKMPLKLATEAAIMTFIVFGIISLVIGLVIGNMVNG</sequence>
<dbReference type="Proteomes" id="UP000230384">
    <property type="component" value="Unassembled WGS sequence"/>
</dbReference>
<feature type="transmembrane region" description="Helical" evidence="1">
    <location>
        <begin position="6"/>
        <end position="27"/>
    </location>
</feature>
<proteinExistence type="predicted"/>
<comment type="caution">
    <text evidence="2">The sequence shown here is derived from an EMBL/GenBank/DDBJ whole genome shotgun (WGS) entry which is preliminary data.</text>
</comment>
<evidence type="ECO:0000313" key="2">
    <source>
        <dbReference type="EMBL" id="PJC76263.1"/>
    </source>
</evidence>
<organism evidence="2 3">
    <name type="scientific">Candidatus Shapirobacteria bacterium CG_4_8_14_3_um_filter_39_11</name>
    <dbReference type="NCBI Taxonomy" id="1974875"/>
    <lineage>
        <taxon>Bacteria</taxon>
        <taxon>Candidatus Shapironibacteriota</taxon>
    </lineage>
</organism>
<evidence type="ECO:0000256" key="1">
    <source>
        <dbReference type="SAM" id="Phobius"/>
    </source>
</evidence>
<feature type="transmembrane region" description="Helical" evidence="1">
    <location>
        <begin position="47"/>
        <end position="70"/>
    </location>
</feature>
<keyword evidence="1" id="KW-0812">Transmembrane</keyword>
<name>A0A2M8GFZ8_9BACT</name>
<reference evidence="3" key="1">
    <citation type="submission" date="2017-09" db="EMBL/GenBank/DDBJ databases">
        <title>Depth-based differentiation of microbial function through sediment-hosted aquifers and enrichment of novel symbionts in the deep terrestrial subsurface.</title>
        <authorList>
            <person name="Probst A.J."/>
            <person name="Ladd B."/>
            <person name="Jarett J.K."/>
            <person name="Geller-Mcgrath D.E."/>
            <person name="Sieber C.M.K."/>
            <person name="Emerson J.B."/>
            <person name="Anantharaman K."/>
            <person name="Thomas B.C."/>
            <person name="Malmstrom R."/>
            <person name="Stieglmeier M."/>
            <person name="Klingl A."/>
            <person name="Woyke T."/>
            <person name="Ryan C.M."/>
            <person name="Banfield J.F."/>
        </authorList>
    </citation>
    <scope>NUCLEOTIDE SEQUENCE [LARGE SCALE GENOMIC DNA]</scope>
</reference>
<keyword evidence="1" id="KW-1133">Transmembrane helix</keyword>
<evidence type="ECO:0000313" key="3">
    <source>
        <dbReference type="Proteomes" id="UP000230384"/>
    </source>
</evidence>
<dbReference type="EMBL" id="PFQN01000046">
    <property type="protein sequence ID" value="PJC76263.1"/>
    <property type="molecule type" value="Genomic_DNA"/>
</dbReference>
<accession>A0A2M8GFZ8</accession>
<protein>
    <submittedName>
        <fullName evidence="2">Uncharacterized protein</fullName>
    </submittedName>
</protein>
<gene>
    <name evidence="2" type="ORF">CO010_03015</name>
</gene>
<keyword evidence="1" id="KW-0472">Membrane</keyword>